<dbReference type="EMBL" id="JBFWIC010000006">
    <property type="protein sequence ID" value="MEZ0474215.1"/>
    <property type="molecule type" value="Genomic_DNA"/>
</dbReference>
<feature type="domain" description="DUF4166" evidence="1">
    <location>
        <begin position="17"/>
        <end position="173"/>
    </location>
</feature>
<comment type="caution">
    <text evidence="2">The sequence shown here is derived from an EMBL/GenBank/DDBJ whole genome shotgun (WGS) entry which is preliminary data.</text>
</comment>
<evidence type="ECO:0000313" key="3">
    <source>
        <dbReference type="Proteomes" id="UP001566331"/>
    </source>
</evidence>
<evidence type="ECO:0000259" key="1">
    <source>
        <dbReference type="Pfam" id="PF13761"/>
    </source>
</evidence>
<protein>
    <submittedName>
        <fullName evidence="2">DUF4166 domain-containing protein</fullName>
    </submittedName>
</protein>
<proteinExistence type="predicted"/>
<evidence type="ECO:0000313" key="2">
    <source>
        <dbReference type="EMBL" id="MEZ0474215.1"/>
    </source>
</evidence>
<accession>A0ABV4HS54</accession>
<dbReference type="InterPro" id="IPR025311">
    <property type="entry name" value="DUF4166"/>
</dbReference>
<gene>
    <name evidence="2" type="ORF">AB6713_06230</name>
</gene>
<name>A0ABV4HS54_9GAMM</name>
<dbReference type="Pfam" id="PF13761">
    <property type="entry name" value="DUF4166"/>
    <property type="match status" value="1"/>
</dbReference>
<dbReference type="RefSeq" id="WP_370562003.1">
    <property type="nucleotide sequence ID" value="NZ_JBFWIB010000001.1"/>
</dbReference>
<organism evidence="2 3">
    <name type="scientific">Luteimonas salinilitoris</name>
    <dbReference type="NCBI Taxonomy" id="3237697"/>
    <lineage>
        <taxon>Bacteria</taxon>
        <taxon>Pseudomonadati</taxon>
        <taxon>Pseudomonadota</taxon>
        <taxon>Gammaproteobacteria</taxon>
        <taxon>Lysobacterales</taxon>
        <taxon>Lysobacteraceae</taxon>
        <taxon>Luteimonas</taxon>
    </lineage>
</organism>
<keyword evidence="3" id="KW-1185">Reference proteome</keyword>
<sequence>MPPTLFQKLLGAPFFTLPPTLRALHAGHGRSRYAGRATIVRGRNPLARLCAVIAGLPRSADDAPTTVEFVTDERGEVWHRDFGGARMSSRLWFDGDRLVERLGPVRFRFALHVNGGVLYWNTVGVRLFGVLPLPVSWFGDVRCREREHEGRYEFLVEASLPLVGPLIRYEGWLEPA</sequence>
<reference evidence="2 3" key="1">
    <citation type="submission" date="2024-07" db="EMBL/GenBank/DDBJ databases">
        <title>Luteimonas salilacus sp. nov., isolated from the shore soil of Salt Lake in Tibet of China.</title>
        <authorList>
            <person name="Zhang X."/>
            <person name="Li A."/>
        </authorList>
    </citation>
    <scope>NUCLEOTIDE SEQUENCE [LARGE SCALE GENOMIC DNA]</scope>
    <source>
        <strain evidence="2 3">B3-2-R+30</strain>
    </source>
</reference>
<dbReference type="Proteomes" id="UP001566331">
    <property type="component" value="Unassembled WGS sequence"/>
</dbReference>